<dbReference type="CDD" id="cd03036">
    <property type="entry name" value="ArsC_like"/>
    <property type="match status" value="1"/>
</dbReference>
<comment type="similarity">
    <text evidence="3">Belongs to the ArsC family.</text>
</comment>
<proteinExistence type="inferred from homology"/>
<dbReference type="PANTHER" id="PTHR30041">
    <property type="entry name" value="ARSENATE REDUCTASE"/>
    <property type="match status" value="1"/>
</dbReference>
<dbReference type="SUPFAM" id="SSF52833">
    <property type="entry name" value="Thioredoxin-like"/>
    <property type="match status" value="1"/>
</dbReference>
<dbReference type="Proteomes" id="UP000638836">
    <property type="component" value="Unassembled WGS sequence"/>
</dbReference>
<dbReference type="InterPro" id="IPR006504">
    <property type="entry name" value="Tscrpt_reg_Spx/MgsR"/>
</dbReference>
<dbReference type="Pfam" id="PF03960">
    <property type="entry name" value="ArsC"/>
    <property type="match status" value="1"/>
</dbReference>
<evidence type="ECO:0000256" key="1">
    <source>
        <dbReference type="ARBA" id="ARBA00023157"/>
    </source>
</evidence>
<accession>A0ABR7TEP7</accession>
<evidence type="ECO:0000256" key="2">
    <source>
        <dbReference type="ARBA" id="ARBA00023284"/>
    </source>
</evidence>
<dbReference type="NCBIfam" id="TIGR01617">
    <property type="entry name" value="arsC_related"/>
    <property type="match status" value="1"/>
</dbReference>
<evidence type="ECO:0000256" key="3">
    <source>
        <dbReference type="PROSITE-ProRule" id="PRU01282"/>
    </source>
</evidence>
<organism evidence="4 5">
    <name type="scientific">Carnobacterium inhibens</name>
    <dbReference type="NCBI Taxonomy" id="147709"/>
    <lineage>
        <taxon>Bacteria</taxon>
        <taxon>Bacillati</taxon>
        <taxon>Bacillota</taxon>
        <taxon>Bacilli</taxon>
        <taxon>Lactobacillales</taxon>
        <taxon>Carnobacteriaceae</taxon>
        <taxon>Carnobacterium</taxon>
    </lineage>
</organism>
<dbReference type="Gene3D" id="3.40.30.10">
    <property type="entry name" value="Glutaredoxin"/>
    <property type="match status" value="1"/>
</dbReference>
<dbReference type="RefSeq" id="WP_034538240.1">
    <property type="nucleotide sequence ID" value="NZ_JAMAYM010000006.1"/>
</dbReference>
<dbReference type="InterPro" id="IPR036249">
    <property type="entry name" value="Thioredoxin-like_sf"/>
</dbReference>
<dbReference type="EMBL" id="WNJQ01000006">
    <property type="protein sequence ID" value="MBC9825696.1"/>
    <property type="molecule type" value="Genomic_DNA"/>
</dbReference>
<keyword evidence="5" id="KW-1185">Reference proteome</keyword>
<evidence type="ECO:0000313" key="5">
    <source>
        <dbReference type="Proteomes" id="UP000638836"/>
    </source>
</evidence>
<comment type="caution">
    <text evidence="4">The sequence shown here is derived from an EMBL/GenBank/DDBJ whole genome shotgun (WGS) entry which is preliminary data.</text>
</comment>
<keyword evidence="1" id="KW-1015">Disulfide bond</keyword>
<name>A0ABR7TEP7_9LACT</name>
<reference evidence="4 5" key="1">
    <citation type="journal article" date="2020" name="Microorganisms">
        <title>New Insight into Antimicrobial Compounds from Food and Marine-Sourced Carnobacterium Species through Phenotype and Genome Analyses.</title>
        <authorList>
            <person name="Begrem S."/>
            <person name="Ivaniuk F."/>
            <person name="Gigout-Chevalier F."/>
            <person name="Kolypczuk L."/>
            <person name="Bonnetot S."/>
            <person name="Leroi F."/>
            <person name="Grovel O."/>
            <person name="Delbarre-Ladrat C."/>
            <person name="Passerini D."/>
        </authorList>
    </citation>
    <scope>NUCLEOTIDE SEQUENCE [LARGE SCALE GENOMIC DNA]</scope>
    <source>
        <strain evidence="4 5">MIP2551</strain>
    </source>
</reference>
<dbReference type="PROSITE" id="PS51353">
    <property type="entry name" value="ARSC"/>
    <property type="match status" value="1"/>
</dbReference>
<keyword evidence="2" id="KW-0676">Redox-active center</keyword>
<dbReference type="InterPro" id="IPR006660">
    <property type="entry name" value="Arsenate_reductase-like"/>
</dbReference>
<protein>
    <submittedName>
        <fullName evidence="4">Spx/MgsR family RNA polymerase-binding regulatory protein</fullName>
    </submittedName>
</protein>
<dbReference type="PANTHER" id="PTHR30041:SF8">
    <property type="entry name" value="PROTEIN YFFB"/>
    <property type="match status" value="1"/>
</dbReference>
<sequence length="122" mass="13853">MLELYQHPTCSTCKAARKWLDEHAVEYHAINMIDAPPTKETLIHLIEQSKLPVIRFFNTSGNRYRELGLKTVVPNLDIEEAAALLATDGMLIKRPLLTDGKRTTLGFKEPDYEAAWGKETKN</sequence>
<gene>
    <name evidence="4" type="ORF">GLO26_07640</name>
</gene>
<evidence type="ECO:0000313" key="4">
    <source>
        <dbReference type="EMBL" id="MBC9825696.1"/>
    </source>
</evidence>